<name>A0A6J5MDL7_9CAUD</name>
<protein>
    <submittedName>
        <fullName evidence="1">Uncharacterized protein</fullName>
    </submittedName>
</protein>
<evidence type="ECO:0000313" key="1">
    <source>
        <dbReference type="EMBL" id="CAB4143150.1"/>
    </source>
</evidence>
<proteinExistence type="predicted"/>
<reference evidence="1" key="1">
    <citation type="submission" date="2020-04" db="EMBL/GenBank/DDBJ databases">
        <authorList>
            <person name="Chiriac C."/>
            <person name="Salcher M."/>
            <person name="Ghai R."/>
            <person name="Kavagutti S V."/>
        </authorList>
    </citation>
    <scope>NUCLEOTIDE SEQUENCE</scope>
</reference>
<sequence>MNLIEKNKQLTDFIKSQPVLTLLIPVWSSPKAHEWGNRISFIYYRTAESDGIINFNHIDAAKIDKIPDFTTITNDHTLVYGIRYLQAVNGLDFEWVWFETNRTPFIFGEFVESVYRGYRSDFKQLNDCVPLMKWYEKLKELPDITERREADKLYTSAIRQLGRLEGAGVEVDEKKFIDTYAFNPDYIHRRRVFTKYNPYTITGRPSNRHLGVNWSAMPKDNGSRESVISRYPGGRLLAFDWESYHVRLIGRIIGYRFPADRTAHAHLAEYYGVTETESKAITFTYLYGGITDDVKGIPFYQKVAEWLDGMWNGFVISGVLTTPIFGRQIHFSRIESPTKQKVFNYLLQALETEINYRKMAEILDAMEGKMSKTILYTYDSLLIDAHPNEREWVLTTIREIMERGGFPVRSYEGNNYGSLELIR</sequence>
<dbReference type="EMBL" id="LR796420">
    <property type="protein sequence ID" value="CAB4143150.1"/>
    <property type="molecule type" value="Genomic_DNA"/>
</dbReference>
<organism evidence="1">
    <name type="scientific">uncultured Caudovirales phage</name>
    <dbReference type="NCBI Taxonomy" id="2100421"/>
    <lineage>
        <taxon>Viruses</taxon>
        <taxon>Duplodnaviria</taxon>
        <taxon>Heunggongvirae</taxon>
        <taxon>Uroviricota</taxon>
        <taxon>Caudoviricetes</taxon>
        <taxon>Peduoviridae</taxon>
        <taxon>Maltschvirus</taxon>
        <taxon>Maltschvirus maltsch</taxon>
    </lineage>
</organism>
<accession>A0A6J5MDL7</accession>
<dbReference type="Gene3D" id="3.30.70.370">
    <property type="match status" value="1"/>
</dbReference>
<dbReference type="Gene3D" id="1.10.150.20">
    <property type="entry name" value="5' to 3' exonuclease, C-terminal subdomain"/>
    <property type="match status" value="1"/>
</dbReference>
<dbReference type="InterPro" id="IPR043502">
    <property type="entry name" value="DNA/RNA_pol_sf"/>
</dbReference>
<gene>
    <name evidence="1" type="ORF">UFOVP449_125</name>
</gene>
<dbReference type="SUPFAM" id="SSF56672">
    <property type="entry name" value="DNA/RNA polymerases"/>
    <property type="match status" value="1"/>
</dbReference>